<comment type="caution">
    <text evidence="13">The sequence shown here is derived from an EMBL/GenBank/DDBJ whole genome shotgun (WGS) entry which is preliminary data.</text>
</comment>
<evidence type="ECO:0000256" key="2">
    <source>
        <dbReference type="ARBA" id="ARBA00022479"/>
    </source>
</evidence>
<keyword evidence="7" id="KW-0130">Cell adhesion</keyword>
<evidence type="ECO:0000256" key="10">
    <source>
        <dbReference type="SAM" id="SignalP"/>
    </source>
</evidence>
<dbReference type="GO" id="GO:0031012">
    <property type="term" value="C:extracellular matrix"/>
    <property type="evidence" value="ECO:0007669"/>
    <property type="project" value="TreeGrafter"/>
</dbReference>
<dbReference type="AlphaFoldDB" id="A0A401SHT2"/>
<evidence type="ECO:0000256" key="6">
    <source>
        <dbReference type="ARBA" id="ARBA00022737"/>
    </source>
</evidence>
<evidence type="ECO:0000256" key="4">
    <source>
        <dbReference type="ARBA" id="ARBA00022530"/>
    </source>
</evidence>
<dbReference type="Proteomes" id="UP000287033">
    <property type="component" value="Unassembled WGS sequence"/>
</dbReference>
<dbReference type="InterPro" id="IPR011489">
    <property type="entry name" value="EMI_domain"/>
</dbReference>
<evidence type="ECO:0000256" key="3">
    <source>
        <dbReference type="ARBA" id="ARBA00022525"/>
    </source>
</evidence>
<feature type="chain" id="PRO_5019520872" description="Periostin" evidence="10">
    <location>
        <begin position="23"/>
        <end position="806"/>
    </location>
</feature>
<feature type="region of interest" description="Disordered" evidence="9">
    <location>
        <begin position="776"/>
        <end position="806"/>
    </location>
</feature>
<dbReference type="PROSITE" id="PS50213">
    <property type="entry name" value="FAS1"/>
    <property type="match status" value="4"/>
</dbReference>
<dbReference type="InterPro" id="IPR036378">
    <property type="entry name" value="FAS1_dom_sf"/>
</dbReference>
<dbReference type="FunFam" id="2.30.180.10:FF:000001">
    <property type="entry name" value="periostin isoform X1"/>
    <property type="match status" value="1"/>
</dbReference>
<feature type="compositionally biased region" description="Basic residues" evidence="9">
    <location>
        <begin position="786"/>
        <end position="806"/>
    </location>
</feature>
<evidence type="ECO:0000256" key="1">
    <source>
        <dbReference type="ARBA" id="ARBA00004498"/>
    </source>
</evidence>
<protein>
    <recommendedName>
        <fullName evidence="15">Periostin</fullName>
    </recommendedName>
</protein>
<feature type="domain" description="FAS1" evidence="11">
    <location>
        <begin position="496"/>
        <end position="628"/>
    </location>
</feature>
<accession>A0A401SHT2</accession>
<feature type="domain" description="EMI" evidence="12">
    <location>
        <begin position="40"/>
        <end position="94"/>
    </location>
</feature>
<dbReference type="PIRSF" id="PIRSF016553">
    <property type="entry name" value="BIGH3_OSF2"/>
    <property type="match status" value="1"/>
</dbReference>
<dbReference type="EMBL" id="BEZZ01000274">
    <property type="protein sequence ID" value="GCC29951.1"/>
    <property type="molecule type" value="Genomic_DNA"/>
</dbReference>
<sequence>MKFLFLGTFSLFVLTSFDQAESSYYDKILSHSRIRAKDRGPNVCALQQVAGTKKKYFSTCRNWYRKSICGKKALVLYECCPGYMRLDEGRGCPAVAPIDHVYGTLGIVGARSTQNYADRSQLRKEIEGVGSFTFFAPSDEAWMLLDAEIRDALLSNVNIELLNALHYHMVDYRLLTKDMKDGMAVPSMYNDFPLLINHYSNGIVTVNCARVIYANHIATNGVVHVIDRVVTAVGNTIADVIEGTEELSSLRAAAIASGLLESLRKDGHYTVFAPTNEAFDKLSRDVLERILSDPVALKAMLNYHILNSVQCSEAIMSGSTYTTIEGTNIEIGCDGDSLTVNGQKMVNRKDIVTSNGVIHLIDKVLIPDAAMQVLELTNGKQTTFYDLMKETGISAALAENKEYTILAPMNDAFNAEVMGFDQRILKLILRNHILKMKVVLNELYSGQRLETLDGNFLRVFIFRTAVCIENSCMIRGSKEGRNGVIHQIRKVIFPAEKSLLQILREDPRFSVFLTLAESAGLTELLTEEGDWTLFVPTNDVFESLSSDDLKELTSDKNALRHILLYHLLKGIYVEGGIEYGVTNVLKSYQGSRLMVKLANNTMLVNNVKSTESDLMANNGVIHVVNSLLFPKDLPVGTDYLYRILTKMIKYIEFKYIPGYTYKEIRLPIFTRIIKVISQPNITREIGTTITRVIPYGSIERDADTFTKLIEGGGTQYTKYTRIIEGDPKLLEDEDIQKLLHGAGSSSRFTKITIEGEPLREHEKEVEKIIRSEIPRRTNRGVERMPVRRKSRQTTRRRPIKRKPVQA</sequence>
<dbReference type="Pfam" id="PF02469">
    <property type="entry name" value="Fasciclin"/>
    <property type="match status" value="4"/>
</dbReference>
<keyword evidence="2" id="KW-0301">Gamma-carboxyglutamic acid</keyword>
<keyword evidence="8" id="KW-1015">Disulfide bond</keyword>
<keyword evidence="3" id="KW-0964">Secreted</keyword>
<dbReference type="FunFam" id="2.30.180.10:FF:000032">
    <property type="entry name" value="Fasciclin domain-containing protein, putative"/>
    <property type="match status" value="1"/>
</dbReference>
<dbReference type="PROSITE" id="PS51041">
    <property type="entry name" value="EMI"/>
    <property type="match status" value="1"/>
</dbReference>
<feature type="domain" description="FAS1" evidence="11">
    <location>
        <begin position="234"/>
        <end position="365"/>
    </location>
</feature>
<dbReference type="FunFam" id="2.30.180.10:FF:000002">
    <property type="entry name" value="periostin isoform X1"/>
    <property type="match status" value="1"/>
</dbReference>
<evidence type="ECO:0008006" key="15">
    <source>
        <dbReference type="Google" id="ProtNLM"/>
    </source>
</evidence>
<dbReference type="OrthoDB" id="7700931at2759"/>
<keyword evidence="4" id="KW-0272">Extracellular matrix</keyword>
<dbReference type="GO" id="GO:0005615">
    <property type="term" value="C:extracellular space"/>
    <property type="evidence" value="ECO:0007669"/>
    <property type="project" value="TreeGrafter"/>
</dbReference>
<feature type="compositionally biased region" description="Basic and acidic residues" evidence="9">
    <location>
        <begin position="776"/>
        <end position="785"/>
    </location>
</feature>
<dbReference type="PANTHER" id="PTHR10900:SF12">
    <property type="entry name" value="PERIOSTIN"/>
    <property type="match status" value="1"/>
</dbReference>
<keyword evidence="5 10" id="KW-0732">Signal</keyword>
<proteinExistence type="predicted"/>
<comment type="subcellular location">
    <subcellularLocation>
        <location evidence="1">Secreted</location>
        <location evidence="1">Extracellular space</location>
        <location evidence="1">Extracellular matrix</location>
    </subcellularLocation>
</comment>
<dbReference type="GO" id="GO:0030198">
    <property type="term" value="P:extracellular matrix organization"/>
    <property type="evidence" value="ECO:0007669"/>
    <property type="project" value="TreeGrafter"/>
</dbReference>
<dbReference type="SMART" id="SM00554">
    <property type="entry name" value="FAS1"/>
    <property type="match status" value="4"/>
</dbReference>
<dbReference type="Gene3D" id="2.30.180.10">
    <property type="entry name" value="FAS1 domain"/>
    <property type="match status" value="4"/>
</dbReference>
<keyword evidence="14" id="KW-1185">Reference proteome</keyword>
<feature type="domain" description="FAS1" evidence="11">
    <location>
        <begin position="98"/>
        <end position="230"/>
    </location>
</feature>
<dbReference type="GO" id="GO:0050839">
    <property type="term" value="F:cell adhesion molecule binding"/>
    <property type="evidence" value="ECO:0007669"/>
    <property type="project" value="TreeGrafter"/>
</dbReference>
<dbReference type="InterPro" id="IPR050904">
    <property type="entry name" value="Adhesion/Biosynth-related"/>
</dbReference>
<dbReference type="GO" id="GO:0007155">
    <property type="term" value="P:cell adhesion"/>
    <property type="evidence" value="ECO:0007669"/>
    <property type="project" value="UniProtKB-KW"/>
</dbReference>
<dbReference type="InterPro" id="IPR000782">
    <property type="entry name" value="FAS1_domain"/>
</dbReference>
<organism evidence="13 14">
    <name type="scientific">Chiloscyllium punctatum</name>
    <name type="common">Brownbanded bambooshark</name>
    <name type="synonym">Hemiscyllium punctatum</name>
    <dbReference type="NCBI Taxonomy" id="137246"/>
    <lineage>
        <taxon>Eukaryota</taxon>
        <taxon>Metazoa</taxon>
        <taxon>Chordata</taxon>
        <taxon>Craniata</taxon>
        <taxon>Vertebrata</taxon>
        <taxon>Chondrichthyes</taxon>
        <taxon>Elasmobranchii</taxon>
        <taxon>Galeomorphii</taxon>
        <taxon>Galeoidea</taxon>
        <taxon>Orectolobiformes</taxon>
        <taxon>Hemiscylliidae</taxon>
        <taxon>Chiloscyllium</taxon>
    </lineage>
</organism>
<keyword evidence="6" id="KW-0677">Repeat</keyword>
<feature type="signal peptide" evidence="10">
    <location>
        <begin position="1"/>
        <end position="22"/>
    </location>
</feature>
<evidence type="ECO:0000259" key="12">
    <source>
        <dbReference type="PROSITE" id="PS51041"/>
    </source>
</evidence>
<dbReference type="STRING" id="137246.A0A401SHT2"/>
<evidence type="ECO:0000313" key="14">
    <source>
        <dbReference type="Proteomes" id="UP000287033"/>
    </source>
</evidence>
<reference evidence="13 14" key="1">
    <citation type="journal article" date="2018" name="Nat. Ecol. Evol.">
        <title>Shark genomes provide insights into elasmobranch evolution and the origin of vertebrates.</title>
        <authorList>
            <person name="Hara Y"/>
            <person name="Yamaguchi K"/>
            <person name="Onimaru K"/>
            <person name="Kadota M"/>
            <person name="Koyanagi M"/>
            <person name="Keeley SD"/>
            <person name="Tatsumi K"/>
            <person name="Tanaka K"/>
            <person name="Motone F"/>
            <person name="Kageyama Y"/>
            <person name="Nozu R"/>
            <person name="Adachi N"/>
            <person name="Nishimura O"/>
            <person name="Nakagawa R"/>
            <person name="Tanegashima C"/>
            <person name="Kiyatake I"/>
            <person name="Matsumoto R"/>
            <person name="Murakumo K"/>
            <person name="Nishida K"/>
            <person name="Terakita A"/>
            <person name="Kuratani S"/>
            <person name="Sato K"/>
            <person name="Hyodo S Kuraku.S."/>
        </authorList>
    </citation>
    <scope>NUCLEOTIDE SEQUENCE [LARGE SCALE GENOMIC DNA]</scope>
</reference>
<evidence type="ECO:0000256" key="7">
    <source>
        <dbReference type="ARBA" id="ARBA00022889"/>
    </source>
</evidence>
<evidence type="ECO:0000256" key="8">
    <source>
        <dbReference type="ARBA" id="ARBA00023157"/>
    </source>
</evidence>
<gene>
    <name evidence="13" type="ORF">chiPu_0008395</name>
</gene>
<evidence type="ECO:0000256" key="5">
    <source>
        <dbReference type="ARBA" id="ARBA00022729"/>
    </source>
</evidence>
<dbReference type="FunFam" id="2.30.180.10:FF:000003">
    <property type="entry name" value="periostin isoform X1"/>
    <property type="match status" value="1"/>
</dbReference>
<name>A0A401SHT2_CHIPU</name>
<dbReference type="SUPFAM" id="SSF82153">
    <property type="entry name" value="FAS1 domain"/>
    <property type="match status" value="4"/>
</dbReference>
<dbReference type="OMA" id="QWLSYHI"/>
<evidence type="ECO:0000256" key="9">
    <source>
        <dbReference type="SAM" id="MobiDB-lite"/>
    </source>
</evidence>
<dbReference type="PANTHER" id="PTHR10900">
    <property type="entry name" value="PERIOSTIN-RELATED"/>
    <property type="match status" value="1"/>
</dbReference>
<evidence type="ECO:0000259" key="11">
    <source>
        <dbReference type="PROSITE" id="PS50213"/>
    </source>
</evidence>
<feature type="domain" description="FAS1" evidence="11">
    <location>
        <begin position="368"/>
        <end position="492"/>
    </location>
</feature>
<dbReference type="InterPro" id="IPR016666">
    <property type="entry name" value="TGFBI/POSTN"/>
</dbReference>
<evidence type="ECO:0000313" key="13">
    <source>
        <dbReference type="EMBL" id="GCC29951.1"/>
    </source>
</evidence>